<dbReference type="Proteomes" id="UP000623010">
    <property type="component" value="Unassembled WGS sequence"/>
</dbReference>
<accession>A0A918RAL6</accession>
<dbReference type="RefSeq" id="WP_190058155.1">
    <property type="nucleotide sequence ID" value="NZ_BMWH01000012.1"/>
</dbReference>
<protein>
    <recommendedName>
        <fullName evidence="3">DUF2267 domain-containing protein</fullName>
    </recommendedName>
</protein>
<dbReference type="AlphaFoldDB" id="A0A918RAL6"/>
<reference evidence="1" key="2">
    <citation type="submission" date="2020-09" db="EMBL/GenBank/DDBJ databases">
        <authorList>
            <person name="Sun Q."/>
            <person name="Ohkuma M."/>
        </authorList>
    </citation>
    <scope>NUCLEOTIDE SEQUENCE</scope>
    <source>
        <strain evidence="1">JCM 5016</strain>
    </source>
</reference>
<reference evidence="1" key="1">
    <citation type="journal article" date="2014" name="Int. J. Syst. Evol. Microbiol.">
        <title>Complete genome sequence of Corynebacterium casei LMG S-19264T (=DSM 44701T), isolated from a smear-ripened cheese.</title>
        <authorList>
            <consortium name="US DOE Joint Genome Institute (JGI-PGF)"/>
            <person name="Walter F."/>
            <person name="Albersmeier A."/>
            <person name="Kalinowski J."/>
            <person name="Ruckert C."/>
        </authorList>
    </citation>
    <scope>NUCLEOTIDE SEQUENCE</scope>
    <source>
        <strain evidence="1">JCM 5016</strain>
    </source>
</reference>
<proteinExistence type="predicted"/>
<organism evidence="1 2">
    <name type="scientific">Streptomyces echinoruber</name>
    <dbReference type="NCBI Taxonomy" id="68898"/>
    <lineage>
        <taxon>Bacteria</taxon>
        <taxon>Bacillati</taxon>
        <taxon>Actinomycetota</taxon>
        <taxon>Actinomycetes</taxon>
        <taxon>Kitasatosporales</taxon>
        <taxon>Streptomycetaceae</taxon>
        <taxon>Streptomyces</taxon>
    </lineage>
</organism>
<evidence type="ECO:0000313" key="1">
    <source>
        <dbReference type="EMBL" id="GGZ91652.1"/>
    </source>
</evidence>
<dbReference type="EMBL" id="BMWH01000012">
    <property type="protein sequence ID" value="GGZ91652.1"/>
    <property type="molecule type" value="Genomic_DNA"/>
</dbReference>
<evidence type="ECO:0008006" key="3">
    <source>
        <dbReference type="Google" id="ProtNLM"/>
    </source>
</evidence>
<sequence length="130" mass="14253">MRYDEFLARVRERGEYADREEAAKVTDAVLEVLAGRIPASEAEDLAAQLPAPLDDRVTSAAAEQPETYGVEEFYRRVGKRTGAHERTAQWDASAVLTTLAQTVSPGQLNQLISRLPTGYAALFGRADLTD</sequence>
<comment type="caution">
    <text evidence="1">The sequence shown here is derived from an EMBL/GenBank/DDBJ whole genome shotgun (WGS) entry which is preliminary data.</text>
</comment>
<keyword evidence="2" id="KW-1185">Reference proteome</keyword>
<dbReference type="Pfam" id="PF10025">
    <property type="entry name" value="DUF2267"/>
    <property type="match status" value="1"/>
</dbReference>
<dbReference type="Gene3D" id="1.10.490.110">
    <property type="entry name" value="Uncharacterized conserved protein DUF2267"/>
    <property type="match status" value="1"/>
</dbReference>
<dbReference type="InterPro" id="IPR018727">
    <property type="entry name" value="DUF2267"/>
</dbReference>
<gene>
    <name evidence="1" type="ORF">GCM10010389_32660</name>
</gene>
<dbReference type="InterPro" id="IPR038282">
    <property type="entry name" value="DUF2267_sf"/>
</dbReference>
<evidence type="ECO:0000313" key="2">
    <source>
        <dbReference type="Proteomes" id="UP000623010"/>
    </source>
</evidence>
<name>A0A918RAL6_9ACTN</name>